<comment type="caution">
    <text evidence="2">The sequence shown here is derived from an EMBL/GenBank/DDBJ whole genome shotgun (WGS) entry which is preliminary data.</text>
</comment>
<keyword evidence="1" id="KW-0472">Membrane</keyword>
<evidence type="ECO:0000256" key="1">
    <source>
        <dbReference type="SAM" id="Phobius"/>
    </source>
</evidence>
<reference evidence="3" key="1">
    <citation type="submission" date="2019-09" db="EMBL/GenBank/DDBJ databases">
        <title>Draft genome sequence assemblies of isolates from the urinary tract.</title>
        <authorList>
            <person name="Mores C.R."/>
            <person name="Putonti C."/>
            <person name="Wolfe A.J."/>
        </authorList>
    </citation>
    <scope>NUCLEOTIDE SEQUENCE [LARGE SCALE GENOMIC DNA]</scope>
    <source>
        <strain evidence="3">UMB8614</strain>
    </source>
</reference>
<feature type="transmembrane region" description="Helical" evidence="1">
    <location>
        <begin position="76"/>
        <end position="99"/>
    </location>
</feature>
<name>A0A5N1BUK4_9LACT</name>
<keyword evidence="1" id="KW-1133">Transmembrane helix</keyword>
<evidence type="ECO:0000313" key="2">
    <source>
        <dbReference type="EMBL" id="KAA9241163.1"/>
    </source>
</evidence>
<dbReference type="Pfam" id="PF11683">
    <property type="entry name" value="DUF3278"/>
    <property type="match status" value="1"/>
</dbReference>
<sequence>MLYFGRKMMMIKKNSLYIRFLKFFYGVEEMDEYRLSQCERMGNKSFIFLWFWEAILFLIALFFSTDQSLVAFNFMLWGSFLGIVVTIVYILIFSMKLGIMVKEIDASDYAANKKRIRKKVTKSSLIYGVILFLFQSLGQKVKEGAVHFGIRECVFLLVAMITFYLIMYYMNMRLLKKYEDS</sequence>
<proteinExistence type="predicted"/>
<dbReference type="EMBL" id="VYVN01000005">
    <property type="protein sequence ID" value="KAA9241163.1"/>
    <property type="molecule type" value="Genomic_DNA"/>
</dbReference>
<dbReference type="InterPro" id="IPR021697">
    <property type="entry name" value="DUF3278"/>
</dbReference>
<keyword evidence="3" id="KW-1185">Reference proteome</keyword>
<dbReference type="Proteomes" id="UP000326476">
    <property type="component" value="Unassembled WGS sequence"/>
</dbReference>
<feature type="transmembrane region" description="Helical" evidence="1">
    <location>
        <begin position="120"/>
        <end position="137"/>
    </location>
</feature>
<feature type="transmembrane region" description="Helical" evidence="1">
    <location>
        <begin position="149"/>
        <end position="169"/>
    </location>
</feature>
<feature type="transmembrane region" description="Helical" evidence="1">
    <location>
        <begin position="46"/>
        <end position="64"/>
    </location>
</feature>
<keyword evidence="1" id="KW-0812">Transmembrane</keyword>
<protein>
    <submittedName>
        <fullName evidence="2">DUF3278 domain-containing protein</fullName>
    </submittedName>
</protein>
<evidence type="ECO:0000313" key="3">
    <source>
        <dbReference type="Proteomes" id="UP000326476"/>
    </source>
</evidence>
<dbReference type="AlphaFoldDB" id="A0A5N1BUK4"/>
<gene>
    <name evidence="2" type="ORF">F6I34_03490</name>
</gene>
<organism evidence="2 3">
    <name type="scientific">Aerococcus tenax</name>
    <dbReference type="NCBI Taxonomy" id="3078812"/>
    <lineage>
        <taxon>Bacteria</taxon>
        <taxon>Bacillati</taxon>
        <taxon>Bacillota</taxon>
        <taxon>Bacilli</taxon>
        <taxon>Lactobacillales</taxon>
        <taxon>Aerococcaceae</taxon>
        <taxon>Aerococcus</taxon>
    </lineage>
</organism>
<accession>A0A5N1BUK4</accession>